<sequence length="132" mass="15300">MLEVSSGQRCSKIPAKICSHLDKTEVSKMCLDFGDYCWYLRIFKVVEIFISLNYCNSYSFSLLLCRHNICYHFYFNIFWKVLYGSSLSVLLICAKTVATDCKNHYIAHPPPPQEPPLIRHPDVPLPLQKPLQ</sequence>
<organism evidence="1 2">
    <name type="scientific">Psophocarpus tetragonolobus</name>
    <name type="common">Winged bean</name>
    <name type="synonym">Dolichos tetragonolobus</name>
    <dbReference type="NCBI Taxonomy" id="3891"/>
    <lineage>
        <taxon>Eukaryota</taxon>
        <taxon>Viridiplantae</taxon>
        <taxon>Streptophyta</taxon>
        <taxon>Embryophyta</taxon>
        <taxon>Tracheophyta</taxon>
        <taxon>Spermatophyta</taxon>
        <taxon>Magnoliopsida</taxon>
        <taxon>eudicotyledons</taxon>
        <taxon>Gunneridae</taxon>
        <taxon>Pentapetalae</taxon>
        <taxon>rosids</taxon>
        <taxon>fabids</taxon>
        <taxon>Fabales</taxon>
        <taxon>Fabaceae</taxon>
        <taxon>Papilionoideae</taxon>
        <taxon>50 kb inversion clade</taxon>
        <taxon>NPAAA clade</taxon>
        <taxon>indigoferoid/millettioid clade</taxon>
        <taxon>Phaseoleae</taxon>
        <taxon>Psophocarpus</taxon>
    </lineage>
</organism>
<reference evidence="1 2" key="1">
    <citation type="submission" date="2024-01" db="EMBL/GenBank/DDBJ databases">
        <title>The genomes of 5 underutilized Papilionoideae crops provide insights into root nodulation and disease resistanc.</title>
        <authorList>
            <person name="Jiang F."/>
        </authorList>
    </citation>
    <scope>NUCLEOTIDE SEQUENCE [LARGE SCALE GENOMIC DNA]</scope>
    <source>
        <strain evidence="1">DUOXIRENSHENG_FW03</strain>
        <tissue evidence="1">Leaves</tissue>
    </source>
</reference>
<gene>
    <name evidence="1" type="ORF">VNO78_03358</name>
</gene>
<dbReference type="EMBL" id="JAYMYS010000001">
    <property type="protein sequence ID" value="KAK7411914.1"/>
    <property type="molecule type" value="Genomic_DNA"/>
</dbReference>
<protein>
    <submittedName>
        <fullName evidence="1">Uncharacterized protein</fullName>
    </submittedName>
</protein>
<comment type="caution">
    <text evidence="1">The sequence shown here is derived from an EMBL/GenBank/DDBJ whole genome shotgun (WGS) entry which is preliminary data.</text>
</comment>
<evidence type="ECO:0000313" key="1">
    <source>
        <dbReference type="EMBL" id="KAK7411914.1"/>
    </source>
</evidence>
<name>A0AAN9XWV6_PSOTE</name>
<dbReference type="AlphaFoldDB" id="A0AAN9XWV6"/>
<keyword evidence="2" id="KW-1185">Reference proteome</keyword>
<evidence type="ECO:0000313" key="2">
    <source>
        <dbReference type="Proteomes" id="UP001386955"/>
    </source>
</evidence>
<dbReference type="Proteomes" id="UP001386955">
    <property type="component" value="Unassembled WGS sequence"/>
</dbReference>
<accession>A0AAN9XWV6</accession>
<proteinExistence type="predicted"/>